<name>A0A318A4A9_9MICO</name>
<dbReference type="EMBL" id="QHLY01000005">
    <property type="protein sequence ID" value="PXA72030.1"/>
    <property type="molecule type" value="Genomic_DNA"/>
</dbReference>
<dbReference type="RefSeq" id="WP_110125553.1">
    <property type="nucleotide sequence ID" value="NZ_QHLY01000005.1"/>
</dbReference>
<reference evidence="1 2" key="1">
    <citation type="submission" date="2018-05" db="EMBL/GenBank/DDBJ databases">
        <title>Genetic diversity of glacier-inhabiting Cryobacterium bacteria in China and description of Cryobacterium mengkeensis sp. nov. and Arthrobacter glacialis sp. nov.</title>
        <authorList>
            <person name="Liu Q."/>
            <person name="Xin Y.-H."/>
        </authorList>
    </citation>
    <scope>NUCLEOTIDE SEQUENCE [LARGE SCALE GENOMIC DNA]</scope>
    <source>
        <strain evidence="1 2">SK-1</strain>
    </source>
</reference>
<proteinExistence type="predicted"/>
<dbReference type="OrthoDB" id="5019374at2"/>
<gene>
    <name evidence="1" type="ORF">CTB96_03750</name>
</gene>
<evidence type="ECO:0000313" key="1">
    <source>
        <dbReference type="EMBL" id="PXA72030.1"/>
    </source>
</evidence>
<dbReference type="AlphaFoldDB" id="A0A318A4A9"/>
<sequence>MTVFGSRTDRDIRATEIDWTSPATNLWVATENGDYAGMVEFVAGHFSVRSSTGTAIAECTSIPAAQAALAQHLASPLSVTRATFNLAATRAFLGRAPRPTYLRGSLAA</sequence>
<dbReference type="Proteomes" id="UP000246722">
    <property type="component" value="Unassembled WGS sequence"/>
</dbReference>
<accession>A0A318A4A9</accession>
<evidence type="ECO:0000313" key="2">
    <source>
        <dbReference type="Proteomes" id="UP000246722"/>
    </source>
</evidence>
<organism evidence="1 2">
    <name type="scientific">Cryobacterium arcticum</name>
    <dbReference type="NCBI Taxonomy" id="670052"/>
    <lineage>
        <taxon>Bacteria</taxon>
        <taxon>Bacillati</taxon>
        <taxon>Actinomycetota</taxon>
        <taxon>Actinomycetes</taxon>
        <taxon>Micrococcales</taxon>
        <taxon>Microbacteriaceae</taxon>
        <taxon>Cryobacterium</taxon>
    </lineage>
</organism>
<protein>
    <submittedName>
        <fullName evidence="1">Uncharacterized protein</fullName>
    </submittedName>
</protein>
<keyword evidence="2" id="KW-1185">Reference proteome</keyword>
<comment type="caution">
    <text evidence="1">The sequence shown here is derived from an EMBL/GenBank/DDBJ whole genome shotgun (WGS) entry which is preliminary data.</text>
</comment>